<dbReference type="EMBL" id="BDSP01000071">
    <property type="protein sequence ID" value="GAX13608.1"/>
    <property type="molecule type" value="Genomic_DNA"/>
</dbReference>
<reference evidence="1 2" key="1">
    <citation type="journal article" date="2015" name="Plant Cell">
        <title>Oil accumulation by the oleaginous diatom Fistulifera solaris as revealed by the genome and transcriptome.</title>
        <authorList>
            <person name="Tanaka T."/>
            <person name="Maeda Y."/>
            <person name="Veluchamy A."/>
            <person name="Tanaka M."/>
            <person name="Abida H."/>
            <person name="Marechal E."/>
            <person name="Bowler C."/>
            <person name="Muto M."/>
            <person name="Sunaga Y."/>
            <person name="Tanaka M."/>
            <person name="Yoshino T."/>
            <person name="Taniguchi T."/>
            <person name="Fukuda Y."/>
            <person name="Nemoto M."/>
            <person name="Matsumoto M."/>
            <person name="Wong P.S."/>
            <person name="Aburatani S."/>
            <person name="Fujibuchi W."/>
        </authorList>
    </citation>
    <scope>NUCLEOTIDE SEQUENCE [LARGE SCALE GENOMIC DNA]</scope>
    <source>
        <strain evidence="1 2">JPCC DA0580</strain>
    </source>
</reference>
<dbReference type="AlphaFoldDB" id="A0A1Z5JIK0"/>
<dbReference type="Proteomes" id="UP000198406">
    <property type="component" value="Unassembled WGS sequence"/>
</dbReference>
<dbReference type="InParanoid" id="A0A1Z5JIK0"/>
<keyword evidence="2" id="KW-1185">Reference proteome</keyword>
<name>A0A1Z5JIK0_FISSO</name>
<organism evidence="1 2">
    <name type="scientific">Fistulifera solaris</name>
    <name type="common">Oleaginous diatom</name>
    <dbReference type="NCBI Taxonomy" id="1519565"/>
    <lineage>
        <taxon>Eukaryota</taxon>
        <taxon>Sar</taxon>
        <taxon>Stramenopiles</taxon>
        <taxon>Ochrophyta</taxon>
        <taxon>Bacillariophyta</taxon>
        <taxon>Bacillariophyceae</taxon>
        <taxon>Bacillariophycidae</taxon>
        <taxon>Naviculales</taxon>
        <taxon>Naviculaceae</taxon>
        <taxon>Fistulifera</taxon>
    </lineage>
</organism>
<proteinExistence type="predicted"/>
<comment type="caution">
    <text evidence="1">The sequence shown here is derived from an EMBL/GenBank/DDBJ whole genome shotgun (WGS) entry which is preliminary data.</text>
</comment>
<gene>
    <name evidence="1" type="ORF">FisN_14Lu391</name>
</gene>
<sequence length="67" mass="7882">MDPEINPRFFRLAKEPRATRQPLLAYAQTENARQVSNLRRCWSKTPILCASSSRKHCVVRWSLRIRA</sequence>
<evidence type="ECO:0000313" key="2">
    <source>
        <dbReference type="Proteomes" id="UP000198406"/>
    </source>
</evidence>
<evidence type="ECO:0000313" key="1">
    <source>
        <dbReference type="EMBL" id="GAX13608.1"/>
    </source>
</evidence>
<protein>
    <submittedName>
        <fullName evidence="1">Uncharacterized protein</fullName>
    </submittedName>
</protein>
<accession>A0A1Z5JIK0</accession>